<dbReference type="SUPFAM" id="SSF53098">
    <property type="entry name" value="Ribonuclease H-like"/>
    <property type="match status" value="1"/>
</dbReference>
<sequence>MKRKRFSIEQIVAVLKQAELGMPVADLIRQVGISEQTFYRWKKQYAGMQSDQVRELKQLQDENARLKKLVAELSLDKAILQDVAFKKVARPALRRDVVAYVVSHYGLTMRRACRLLKQPRSVQYYRSVKDPRPELRSRMREIAYTRVRYGYRRVHVLLRREGWQLGRNQAYRLYCEEQLQLRSKLPKRRKMVVTRMAKIVPVKPNDAWSMDFVADQLADGSKFRTLTVVDVFTKEALAIEVGQRLKGEHVVSALNRIVARRGAPRHVFVDNGSEFSGRLLDMWAYHHQAKIDFSRPGKPTDNCHIETFNGSFRDECLNLHWFETLGEAKAIIEAWRRDYNESRPHSALKDLAPAEFVRQLALLPGPIGPETPENSR</sequence>
<gene>
    <name evidence="4" type="ORF">CRM94_00570</name>
    <name evidence="3" type="ORF">CRM94_22100</name>
</gene>
<reference evidence="5" key="1">
    <citation type="submission" date="2017-09" db="EMBL/GenBank/DDBJ databases">
        <title>FDA dAtabase for Regulatory Grade micrObial Sequences (FDA-ARGOS): Supporting development and validation of Infectious Disease Dx tests.</title>
        <authorList>
            <person name="Minogue T."/>
            <person name="Wolcott M."/>
            <person name="Wasieloski L."/>
            <person name="Aguilar W."/>
            <person name="Moore D."/>
            <person name="Tallon L."/>
            <person name="Sadzewicz L."/>
            <person name="Ott S."/>
            <person name="Zhao X."/>
            <person name="Nagaraj S."/>
            <person name="Vavikolanu K."/>
            <person name="Aluvathingal J."/>
            <person name="Nadendla S."/>
            <person name="Sichtig H."/>
        </authorList>
    </citation>
    <scope>NUCLEOTIDE SEQUENCE [LARGE SCALE GENOMIC DNA]</scope>
    <source>
        <strain evidence="5">FDAARGOS_390</strain>
    </source>
</reference>
<accession>A0A2A7SAP3</accession>
<dbReference type="InterPro" id="IPR036397">
    <property type="entry name" value="RNaseH_sf"/>
</dbReference>
<dbReference type="Proteomes" id="UP000220629">
    <property type="component" value="Unassembled WGS sequence"/>
</dbReference>
<dbReference type="Gene3D" id="3.30.420.10">
    <property type="entry name" value="Ribonuclease H-like superfamily/Ribonuclease H"/>
    <property type="match status" value="1"/>
</dbReference>
<dbReference type="GO" id="GO:0006313">
    <property type="term" value="P:DNA transposition"/>
    <property type="evidence" value="ECO:0007669"/>
    <property type="project" value="InterPro"/>
</dbReference>
<name>A0A2A7SAP3_BURGA</name>
<feature type="coiled-coil region" evidence="1">
    <location>
        <begin position="49"/>
        <end position="76"/>
    </location>
</feature>
<protein>
    <submittedName>
        <fullName evidence="4">IS3 family transposase</fullName>
    </submittedName>
</protein>
<reference evidence="4" key="2">
    <citation type="submission" date="2017-09" db="EMBL/GenBank/DDBJ databases">
        <title>FDA dAtabase for Regulatory Grade micrObial Sequences (FDA-ARGOS): Supporting development and validation of Infectious Disease Dx tests.</title>
        <authorList>
            <person name="Minogue T."/>
            <person name="Wolcott M."/>
            <person name="Wasieloski L."/>
            <person name="Aguilar W."/>
            <person name="Moore D."/>
            <person name="Tallon L.J."/>
            <person name="Sadzewicz L."/>
            <person name="Ott S."/>
            <person name="Zhao X."/>
            <person name="Nagaraj S."/>
            <person name="Vavikolanu K."/>
            <person name="Aluvathingal J."/>
            <person name="Nadendla S."/>
            <person name="Sichtig H."/>
        </authorList>
    </citation>
    <scope>NUCLEOTIDE SEQUENCE</scope>
    <source>
        <strain evidence="4">FDAARGOS_390</strain>
    </source>
</reference>
<feature type="domain" description="Integrase catalytic" evidence="2">
    <location>
        <begin position="200"/>
        <end position="361"/>
    </location>
</feature>
<dbReference type="EMBL" id="PDDY01000004">
    <property type="protein sequence ID" value="PEH37249.1"/>
    <property type="molecule type" value="Genomic_DNA"/>
</dbReference>
<dbReference type="PANTHER" id="PTHR47515">
    <property type="entry name" value="LOW CALCIUM RESPONSE LOCUS PROTEIN T"/>
    <property type="match status" value="1"/>
</dbReference>
<dbReference type="GO" id="GO:0003677">
    <property type="term" value="F:DNA binding"/>
    <property type="evidence" value="ECO:0007669"/>
    <property type="project" value="InterPro"/>
</dbReference>
<dbReference type="GO" id="GO:0004803">
    <property type="term" value="F:transposase activity"/>
    <property type="evidence" value="ECO:0007669"/>
    <property type="project" value="InterPro"/>
</dbReference>
<comment type="caution">
    <text evidence="4">The sequence shown here is derived from an EMBL/GenBank/DDBJ whole genome shotgun (WGS) entry which is preliminary data.</text>
</comment>
<organism evidence="4 5">
    <name type="scientific">Burkholderia gladioli</name>
    <name type="common">Pseudomonas marginata</name>
    <name type="synonym">Phytomonas marginata</name>
    <dbReference type="NCBI Taxonomy" id="28095"/>
    <lineage>
        <taxon>Bacteria</taxon>
        <taxon>Pseudomonadati</taxon>
        <taxon>Pseudomonadota</taxon>
        <taxon>Betaproteobacteria</taxon>
        <taxon>Burkholderiales</taxon>
        <taxon>Burkholderiaceae</taxon>
        <taxon>Burkholderia</taxon>
    </lineage>
</organism>
<dbReference type="InterPro" id="IPR012337">
    <property type="entry name" value="RNaseH-like_sf"/>
</dbReference>
<proteinExistence type="predicted"/>
<dbReference type="AlphaFoldDB" id="A0A2A7SAP3"/>
<dbReference type="InterPro" id="IPR009057">
    <property type="entry name" value="Homeodomain-like_sf"/>
</dbReference>
<dbReference type="InterPro" id="IPR025948">
    <property type="entry name" value="HTH-like_dom"/>
</dbReference>
<dbReference type="Pfam" id="PF13683">
    <property type="entry name" value="rve_3"/>
    <property type="match status" value="1"/>
</dbReference>
<dbReference type="InterPro" id="IPR002514">
    <property type="entry name" value="Transposase_8"/>
</dbReference>
<evidence type="ECO:0000313" key="3">
    <source>
        <dbReference type="EMBL" id="PEH37249.1"/>
    </source>
</evidence>
<dbReference type="PROSITE" id="PS50994">
    <property type="entry name" value="INTEGRASE"/>
    <property type="match status" value="1"/>
</dbReference>
<dbReference type="Pfam" id="PF13276">
    <property type="entry name" value="HTH_21"/>
    <property type="match status" value="1"/>
</dbReference>
<evidence type="ECO:0000313" key="5">
    <source>
        <dbReference type="Proteomes" id="UP000220629"/>
    </source>
</evidence>
<evidence type="ECO:0000256" key="1">
    <source>
        <dbReference type="SAM" id="Coils"/>
    </source>
</evidence>
<dbReference type="Pfam" id="PF01527">
    <property type="entry name" value="HTH_Tnp_1"/>
    <property type="match status" value="1"/>
</dbReference>
<evidence type="ECO:0000259" key="2">
    <source>
        <dbReference type="PROSITE" id="PS50994"/>
    </source>
</evidence>
<dbReference type="InterPro" id="IPR048020">
    <property type="entry name" value="Transpos_IS3"/>
</dbReference>
<dbReference type="GO" id="GO:0015074">
    <property type="term" value="P:DNA integration"/>
    <property type="evidence" value="ECO:0007669"/>
    <property type="project" value="InterPro"/>
</dbReference>
<evidence type="ECO:0000313" key="4">
    <source>
        <dbReference type="EMBL" id="PEH40784.1"/>
    </source>
</evidence>
<dbReference type="InterPro" id="IPR001584">
    <property type="entry name" value="Integrase_cat-core"/>
</dbReference>
<dbReference type="EMBL" id="PDDY01000001">
    <property type="protein sequence ID" value="PEH40784.1"/>
    <property type="molecule type" value="Genomic_DNA"/>
</dbReference>
<dbReference type="NCBIfam" id="NF033516">
    <property type="entry name" value="transpos_IS3"/>
    <property type="match status" value="1"/>
</dbReference>
<keyword evidence="1" id="KW-0175">Coiled coil</keyword>
<dbReference type="SUPFAM" id="SSF46689">
    <property type="entry name" value="Homeodomain-like"/>
    <property type="match status" value="1"/>
</dbReference>
<dbReference type="PANTHER" id="PTHR47515:SF1">
    <property type="entry name" value="BLR2054 PROTEIN"/>
    <property type="match status" value="1"/>
</dbReference>